<dbReference type="PANTHER" id="PTHR34202">
    <property type="entry name" value="UPF0548 PROTEIN"/>
    <property type="match status" value="1"/>
</dbReference>
<dbReference type="PIRSF" id="PIRSF010260">
    <property type="entry name" value="UCP010260"/>
    <property type="match status" value="1"/>
</dbReference>
<gene>
    <name evidence="2" type="ORF">GCM10025881_33980</name>
</gene>
<feature type="domain" description="DUF1990" evidence="1">
    <location>
        <begin position="74"/>
        <end position="171"/>
    </location>
</feature>
<dbReference type="Pfam" id="PF09348">
    <property type="entry name" value="DUF1990"/>
    <property type="match status" value="1"/>
</dbReference>
<dbReference type="InterPro" id="IPR014457">
    <property type="entry name" value="UCP010260"/>
</dbReference>
<protein>
    <recommendedName>
        <fullName evidence="1">DUF1990 domain-containing protein</fullName>
    </recommendedName>
</protein>
<sequence>MRIGHGDERWRFAWTEAMSWGIQRRSGLKVEQQPVPAEARVAAYTPVAFDADGVPVQPAVVGGASETVYSADGTPLLQPGDTAKLRMALWPFPIPARVVYVIDEPTRRGFAYGTLPGHPERGEEAFVVERQPDGSVWLVIRAFSRPSNALMWIAYPVARLLQAFYTARYERSLTGPIGG</sequence>
<evidence type="ECO:0000259" key="1">
    <source>
        <dbReference type="Pfam" id="PF09348"/>
    </source>
</evidence>
<keyword evidence="3" id="KW-1185">Reference proteome</keyword>
<accession>A0ABQ6KCP3</accession>
<dbReference type="PANTHER" id="PTHR34202:SF1">
    <property type="entry name" value="UPF0548 PROTEIN"/>
    <property type="match status" value="1"/>
</dbReference>
<organism evidence="2 3">
    <name type="scientific">Pseudolysinimonas kribbensis</name>
    <dbReference type="NCBI Taxonomy" id="433641"/>
    <lineage>
        <taxon>Bacteria</taxon>
        <taxon>Bacillati</taxon>
        <taxon>Actinomycetota</taxon>
        <taxon>Actinomycetes</taxon>
        <taxon>Micrococcales</taxon>
        <taxon>Microbacteriaceae</taxon>
        <taxon>Pseudolysinimonas</taxon>
    </lineage>
</organism>
<evidence type="ECO:0000313" key="3">
    <source>
        <dbReference type="Proteomes" id="UP001157034"/>
    </source>
</evidence>
<dbReference type="RefSeq" id="WP_284255114.1">
    <property type="nucleotide sequence ID" value="NZ_BSVB01000001.1"/>
</dbReference>
<comment type="caution">
    <text evidence="2">The sequence shown here is derived from an EMBL/GenBank/DDBJ whole genome shotgun (WGS) entry which is preliminary data.</text>
</comment>
<reference evidence="3" key="1">
    <citation type="journal article" date="2019" name="Int. J. Syst. Evol. Microbiol.">
        <title>The Global Catalogue of Microorganisms (GCM) 10K type strain sequencing project: providing services to taxonomists for standard genome sequencing and annotation.</title>
        <authorList>
            <consortium name="The Broad Institute Genomics Platform"/>
            <consortium name="The Broad Institute Genome Sequencing Center for Infectious Disease"/>
            <person name="Wu L."/>
            <person name="Ma J."/>
        </authorList>
    </citation>
    <scope>NUCLEOTIDE SEQUENCE [LARGE SCALE GENOMIC DNA]</scope>
    <source>
        <strain evidence="3">NBRC 108894</strain>
    </source>
</reference>
<dbReference type="EMBL" id="BSVB01000001">
    <property type="protein sequence ID" value="GMA96574.1"/>
    <property type="molecule type" value="Genomic_DNA"/>
</dbReference>
<proteinExistence type="predicted"/>
<evidence type="ECO:0000313" key="2">
    <source>
        <dbReference type="EMBL" id="GMA96574.1"/>
    </source>
</evidence>
<name>A0ABQ6KCP3_9MICO</name>
<dbReference type="Proteomes" id="UP001157034">
    <property type="component" value="Unassembled WGS sequence"/>
</dbReference>
<dbReference type="InterPro" id="IPR018960">
    <property type="entry name" value="DUF1990"/>
</dbReference>